<evidence type="ECO:0000313" key="12">
    <source>
        <dbReference type="Proteomes" id="UP000541444"/>
    </source>
</evidence>
<dbReference type="PANTHER" id="PTHR46539">
    <property type="entry name" value="E3 UBIQUITIN-PROTEIN LIGASE ATL42"/>
    <property type="match status" value="1"/>
</dbReference>
<reference evidence="11 12" key="1">
    <citation type="journal article" date="2020" name="IScience">
        <title>Genome Sequencing of the Endangered Kingdonia uniflora (Circaeasteraceae, Ranunculales) Reveals Potential Mechanisms of Evolutionary Specialization.</title>
        <authorList>
            <person name="Sun Y."/>
            <person name="Deng T."/>
            <person name="Zhang A."/>
            <person name="Moore M.J."/>
            <person name="Landis J.B."/>
            <person name="Lin N."/>
            <person name="Zhang H."/>
            <person name="Zhang X."/>
            <person name="Huang J."/>
            <person name="Zhang X."/>
            <person name="Sun H."/>
            <person name="Wang H."/>
        </authorList>
    </citation>
    <scope>NUCLEOTIDE SEQUENCE [LARGE SCALE GENOMIC DNA]</scope>
    <source>
        <strain evidence="11">TB1705</strain>
        <tissue evidence="11">Leaf</tissue>
    </source>
</reference>
<organism evidence="11 12">
    <name type="scientific">Kingdonia uniflora</name>
    <dbReference type="NCBI Taxonomy" id="39325"/>
    <lineage>
        <taxon>Eukaryota</taxon>
        <taxon>Viridiplantae</taxon>
        <taxon>Streptophyta</taxon>
        <taxon>Embryophyta</taxon>
        <taxon>Tracheophyta</taxon>
        <taxon>Spermatophyta</taxon>
        <taxon>Magnoliopsida</taxon>
        <taxon>Ranunculales</taxon>
        <taxon>Circaeasteraceae</taxon>
        <taxon>Kingdonia</taxon>
    </lineage>
</organism>
<evidence type="ECO:0000313" key="11">
    <source>
        <dbReference type="EMBL" id="KAF6156402.1"/>
    </source>
</evidence>
<dbReference type="InterPro" id="IPR013083">
    <property type="entry name" value="Znf_RING/FYVE/PHD"/>
</dbReference>
<feature type="domain" description="RING-type" evidence="10">
    <location>
        <begin position="79"/>
        <end position="121"/>
    </location>
</feature>
<comment type="subcellular location">
    <subcellularLocation>
        <location evidence="1">Membrane</location>
    </subcellularLocation>
</comment>
<dbReference type="InterPro" id="IPR001841">
    <property type="entry name" value="Znf_RING"/>
</dbReference>
<evidence type="ECO:0000256" key="1">
    <source>
        <dbReference type="ARBA" id="ARBA00004370"/>
    </source>
</evidence>
<keyword evidence="2 9" id="KW-0812">Transmembrane</keyword>
<dbReference type="AlphaFoldDB" id="A0A7J7MNQ8"/>
<keyword evidence="3" id="KW-0479">Metal-binding</keyword>
<keyword evidence="7 9" id="KW-0472">Membrane</keyword>
<evidence type="ECO:0000256" key="6">
    <source>
        <dbReference type="ARBA" id="ARBA00022989"/>
    </source>
</evidence>
<dbReference type="Gene3D" id="3.30.40.10">
    <property type="entry name" value="Zinc/RING finger domain, C3HC4 (zinc finger)"/>
    <property type="match status" value="1"/>
</dbReference>
<dbReference type="OrthoDB" id="8062037at2759"/>
<evidence type="ECO:0000256" key="5">
    <source>
        <dbReference type="ARBA" id="ARBA00022833"/>
    </source>
</evidence>
<gene>
    <name evidence="11" type="ORF">GIB67_031523</name>
</gene>
<dbReference type="SUPFAM" id="SSF57850">
    <property type="entry name" value="RING/U-box"/>
    <property type="match status" value="1"/>
</dbReference>
<dbReference type="EMBL" id="JACGCM010001343">
    <property type="protein sequence ID" value="KAF6156402.1"/>
    <property type="molecule type" value="Genomic_DNA"/>
</dbReference>
<comment type="caution">
    <text evidence="11">The sequence shown here is derived from an EMBL/GenBank/DDBJ whole genome shotgun (WGS) entry which is preliminary data.</text>
</comment>
<dbReference type="SMART" id="SM00184">
    <property type="entry name" value="RING"/>
    <property type="match status" value="1"/>
</dbReference>
<dbReference type="GO" id="GO:0008270">
    <property type="term" value="F:zinc ion binding"/>
    <property type="evidence" value="ECO:0007669"/>
    <property type="project" value="UniProtKB-KW"/>
</dbReference>
<evidence type="ECO:0000256" key="4">
    <source>
        <dbReference type="ARBA" id="ARBA00022771"/>
    </source>
</evidence>
<dbReference type="Pfam" id="PF13639">
    <property type="entry name" value="zf-RING_2"/>
    <property type="match status" value="1"/>
</dbReference>
<evidence type="ECO:0000256" key="8">
    <source>
        <dbReference type="PROSITE-ProRule" id="PRU00175"/>
    </source>
</evidence>
<name>A0A7J7MNQ8_9MAGN</name>
<keyword evidence="5" id="KW-0862">Zinc</keyword>
<dbReference type="PROSITE" id="PS50089">
    <property type="entry name" value="ZF_RING_2"/>
    <property type="match status" value="1"/>
</dbReference>
<evidence type="ECO:0000256" key="3">
    <source>
        <dbReference type="ARBA" id="ARBA00022723"/>
    </source>
</evidence>
<keyword evidence="6 9" id="KW-1133">Transmembrane helix</keyword>
<proteinExistence type="predicted"/>
<sequence>MPFLLSSFFLFLSIASIILMHICIVARVLRQRNARRQLPVFDEIDFGLRLSPKELMKLPSFVYVVVPPPSEKEKVVKDCPICLEGFVDGENCRALPGCEHVYHSTCIDTWLTKANMCPICRRTVEFKPEIVLNVCPLRQDTFRVWI</sequence>
<dbReference type="Proteomes" id="UP000541444">
    <property type="component" value="Unassembled WGS sequence"/>
</dbReference>
<dbReference type="GO" id="GO:0016020">
    <property type="term" value="C:membrane"/>
    <property type="evidence" value="ECO:0007669"/>
    <property type="project" value="UniProtKB-SubCell"/>
</dbReference>
<evidence type="ECO:0000259" key="10">
    <source>
        <dbReference type="PROSITE" id="PS50089"/>
    </source>
</evidence>
<keyword evidence="12" id="KW-1185">Reference proteome</keyword>
<feature type="transmembrane region" description="Helical" evidence="9">
    <location>
        <begin position="6"/>
        <end position="29"/>
    </location>
</feature>
<dbReference type="PANTHER" id="PTHR46539:SF9">
    <property type="entry name" value="RING-H2 FINGER PROTEIN ATL56"/>
    <property type="match status" value="1"/>
</dbReference>
<keyword evidence="4 8" id="KW-0863">Zinc-finger</keyword>
<evidence type="ECO:0000256" key="2">
    <source>
        <dbReference type="ARBA" id="ARBA00022692"/>
    </source>
</evidence>
<evidence type="ECO:0000256" key="9">
    <source>
        <dbReference type="SAM" id="Phobius"/>
    </source>
</evidence>
<evidence type="ECO:0000256" key="7">
    <source>
        <dbReference type="ARBA" id="ARBA00023136"/>
    </source>
</evidence>
<protein>
    <recommendedName>
        <fullName evidence="10">RING-type domain-containing protein</fullName>
    </recommendedName>
</protein>
<accession>A0A7J7MNQ8</accession>